<organism evidence="3 4">
    <name type="scientific">Desmophyllum pertusum</name>
    <dbReference type="NCBI Taxonomy" id="174260"/>
    <lineage>
        <taxon>Eukaryota</taxon>
        <taxon>Metazoa</taxon>
        <taxon>Cnidaria</taxon>
        <taxon>Anthozoa</taxon>
        <taxon>Hexacorallia</taxon>
        <taxon>Scleractinia</taxon>
        <taxon>Caryophylliina</taxon>
        <taxon>Caryophylliidae</taxon>
        <taxon>Desmophyllum</taxon>
    </lineage>
</organism>
<feature type="coiled-coil region" evidence="1">
    <location>
        <begin position="170"/>
        <end position="225"/>
    </location>
</feature>
<evidence type="ECO:0000313" key="3">
    <source>
        <dbReference type="EMBL" id="KAJ7374863.1"/>
    </source>
</evidence>
<dbReference type="PANTHER" id="PTHR32059:SF0">
    <property type="entry name" value="RAB11-BINDING PROTEIN RELCH"/>
    <property type="match status" value="1"/>
</dbReference>
<feature type="region of interest" description="Disordered" evidence="2">
    <location>
        <begin position="101"/>
        <end position="143"/>
    </location>
</feature>
<feature type="compositionally biased region" description="Low complexity" evidence="2">
    <location>
        <begin position="332"/>
        <end position="346"/>
    </location>
</feature>
<comment type="caution">
    <text evidence="3">The sequence shown here is derived from an EMBL/GenBank/DDBJ whole genome shotgun (WGS) entry which is preliminary data.</text>
</comment>
<dbReference type="EMBL" id="MU826827">
    <property type="protein sequence ID" value="KAJ7374863.1"/>
    <property type="molecule type" value="Genomic_DNA"/>
</dbReference>
<evidence type="ECO:0008006" key="5">
    <source>
        <dbReference type="Google" id="ProtNLM"/>
    </source>
</evidence>
<dbReference type="GO" id="GO:0005802">
    <property type="term" value="C:trans-Golgi network"/>
    <property type="evidence" value="ECO:0007669"/>
    <property type="project" value="InterPro"/>
</dbReference>
<feature type="compositionally biased region" description="Basic and acidic residues" evidence="2">
    <location>
        <begin position="276"/>
        <end position="298"/>
    </location>
</feature>
<feature type="compositionally biased region" description="Basic and acidic residues" evidence="2">
    <location>
        <begin position="101"/>
        <end position="111"/>
    </location>
</feature>
<gene>
    <name evidence="3" type="ORF">OS493_005216</name>
</gene>
<feature type="region of interest" description="Disordered" evidence="2">
    <location>
        <begin position="231"/>
        <end position="353"/>
    </location>
</feature>
<reference evidence="3" key="1">
    <citation type="submission" date="2023-01" db="EMBL/GenBank/DDBJ databases">
        <title>Genome assembly of the deep-sea coral Lophelia pertusa.</title>
        <authorList>
            <person name="Herrera S."/>
            <person name="Cordes E."/>
        </authorList>
    </citation>
    <scope>NUCLEOTIDE SEQUENCE</scope>
    <source>
        <strain evidence="3">USNM1676648</strain>
        <tissue evidence="3">Polyp</tissue>
    </source>
</reference>
<keyword evidence="1" id="KW-0175">Coiled coil</keyword>
<protein>
    <recommendedName>
        <fullName evidence="5">LisH domain-containing protein</fullName>
    </recommendedName>
</protein>
<dbReference type="OrthoDB" id="1695393at2759"/>
<dbReference type="GO" id="GO:0032367">
    <property type="term" value="P:intracellular cholesterol transport"/>
    <property type="evidence" value="ECO:0007669"/>
    <property type="project" value="InterPro"/>
</dbReference>
<evidence type="ECO:0000313" key="4">
    <source>
        <dbReference type="Proteomes" id="UP001163046"/>
    </source>
</evidence>
<accession>A0A9X0CUN5</accession>
<dbReference type="AlphaFoldDB" id="A0A9X0CUN5"/>
<proteinExistence type="predicted"/>
<sequence>MADAEEETDVNPPRLSASDFDIFAEKLLTHELLLTALELHTELVEVGLEIPRLRDFFSNPGNFERQYQTVSTRDAFSPLMPRTSSIATIDSLDDYARYSDEGARDDEKVAETETPGPEGSQGDKSDNEHASGGDFEDWDDVGLNTSKPPDLLHLYRDYGHHTVPEVMLVLKSVKEEKTNLETEYAKLQEECNKLQEDIGELKYENHTLNETVEKLESEMSEVINSLQPTVSASVSPVQYTGSSETSTDGAAGHMNESTTEDEDQTDNSNEATNVAERIDDQSENELDSREKTEAHEEECVNVENKTSSTDTEIDQGISADVSVESTQEKYDSPQVSSVTPSSPTGDSVEKKDTSRYSTVLQLGMIWARLNQTHYCLLRMWQLENRLSNEVCKLSNADENVVLILARCLPHIVPNVLLNKREELIPVILCSAIHHPEGERERQPSSHVV</sequence>
<evidence type="ECO:0000256" key="1">
    <source>
        <dbReference type="SAM" id="Coils"/>
    </source>
</evidence>
<evidence type="ECO:0000256" key="2">
    <source>
        <dbReference type="SAM" id="MobiDB-lite"/>
    </source>
</evidence>
<dbReference type="GO" id="GO:0055037">
    <property type="term" value="C:recycling endosome"/>
    <property type="evidence" value="ECO:0007669"/>
    <property type="project" value="TreeGrafter"/>
</dbReference>
<feature type="compositionally biased region" description="Polar residues" evidence="2">
    <location>
        <begin position="231"/>
        <end position="248"/>
    </location>
</feature>
<dbReference type="Proteomes" id="UP001163046">
    <property type="component" value="Unassembled WGS sequence"/>
</dbReference>
<feature type="compositionally biased region" description="Basic and acidic residues" evidence="2">
    <location>
        <begin position="121"/>
        <end position="131"/>
    </location>
</feature>
<dbReference type="PANTHER" id="PTHR32059">
    <property type="entry name" value="RAB11-BINDING PROTEIN RELCH"/>
    <property type="match status" value="1"/>
</dbReference>
<name>A0A9X0CUN5_9CNID</name>
<dbReference type="InterPro" id="IPR040362">
    <property type="entry name" value="RELCH"/>
</dbReference>
<keyword evidence="4" id="KW-1185">Reference proteome</keyword>